<dbReference type="STRING" id="1400863.BN873_890062"/>
<evidence type="ECO:0000259" key="5">
    <source>
        <dbReference type="PROSITE" id="PS51898"/>
    </source>
</evidence>
<keyword evidence="7" id="KW-1185">Reference proteome</keyword>
<proteinExistence type="inferred from homology"/>
<dbReference type="InterPro" id="IPR010998">
    <property type="entry name" value="Integrase_recombinase_N"/>
</dbReference>
<organism evidence="6 7">
    <name type="scientific">Candidatus Competibacter denitrificans Run_A_D11</name>
    <dbReference type="NCBI Taxonomy" id="1400863"/>
    <lineage>
        <taxon>Bacteria</taxon>
        <taxon>Pseudomonadati</taxon>
        <taxon>Pseudomonadota</taxon>
        <taxon>Gammaproteobacteria</taxon>
        <taxon>Candidatus Competibacteraceae</taxon>
        <taxon>Candidatus Competibacter</taxon>
    </lineage>
</organism>
<accession>W6M868</accession>
<keyword evidence="3" id="KW-0238">DNA-binding</keyword>
<dbReference type="PROSITE" id="PS51898">
    <property type="entry name" value="TYR_RECOMBINASE"/>
    <property type="match status" value="1"/>
</dbReference>
<dbReference type="GO" id="GO:0003677">
    <property type="term" value="F:DNA binding"/>
    <property type="evidence" value="ECO:0007669"/>
    <property type="project" value="UniProtKB-KW"/>
</dbReference>
<evidence type="ECO:0000256" key="3">
    <source>
        <dbReference type="ARBA" id="ARBA00023125"/>
    </source>
</evidence>
<dbReference type="CDD" id="cd00796">
    <property type="entry name" value="INT_Rci_Hp1_C"/>
    <property type="match status" value="1"/>
</dbReference>
<reference evidence="6" key="2">
    <citation type="submission" date="2014-03" db="EMBL/GenBank/DDBJ databases">
        <title>Candidatus Competibacter-lineage genomes retrieved from metagenomes reveal functional metabolic diversity.</title>
        <authorList>
            <person name="McIlroy S.J."/>
            <person name="Albertsen M."/>
            <person name="Andresen E.K."/>
            <person name="Saunders A.M."/>
            <person name="Kristiansen R."/>
            <person name="Stokholm-Bjerregaard M."/>
            <person name="Nielsen K.L."/>
            <person name="Nielsen P.H."/>
        </authorList>
    </citation>
    <scope>NUCLEOTIDE SEQUENCE</scope>
    <source>
        <strain evidence="6">Run_A_D11</strain>
    </source>
</reference>
<comment type="caution">
    <text evidence="6">The sequence shown here is derived from an EMBL/GenBank/DDBJ whole genome shotgun (WGS) entry which is preliminary data.</text>
</comment>
<evidence type="ECO:0000256" key="4">
    <source>
        <dbReference type="ARBA" id="ARBA00023172"/>
    </source>
</evidence>
<keyword evidence="2" id="KW-0229">DNA integration</keyword>
<keyword evidence="4" id="KW-0233">DNA recombination</keyword>
<dbReference type="Gene3D" id="1.10.443.10">
    <property type="entry name" value="Intergrase catalytic core"/>
    <property type="match status" value="1"/>
</dbReference>
<dbReference type="EMBL" id="CBTJ020000101">
    <property type="protein sequence ID" value="CDI04156.1"/>
    <property type="molecule type" value="Genomic_DNA"/>
</dbReference>
<dbReference type="InterPro" id="IPR011010">
    <property type="entry name" value="DNA_brk_join_enz"/>
</dbReference>
<dbReference type="PANTHER" id="PTHR30349:SF64">
    <property type="entry name" value="PROPHAGE INTEGRASE INTD-RELATED"/>
    <property type="match status" value="1"/>
</dbReference>
<dbReference type="Gene3D" id="1.10.150.130">
    <property type="match status" value="1"/>
</dbReference>
<evidence type="ECO:0000313" key="6">
    <source>
        <dbReference type="EMBL" id="CDI04156.1"/>
    </source>
</evidence>
<reference evidence="6" key="1">
    <citation type="submission" date="2013-07" db="EMBL/GenBank/DDBJ databases">
        <authorList>
            <person name="McIlroy S."/>
        </authorList>
    </citation>
    <scope>NUCLEOTIDE SEQUENCE [LARGE SCALE GENOMIC DNA]</scope>
    <source>
        <strain evidence="6">Run_A_D11</strain>
    </source>
</reference>
<protein>
    <submittedName>
        <fullName evidence="6">Prophage DLP12 integrase</fullName>
    </submittedName>
</protein>
<dbReference type="SUPFAM" id="SSF56349">
    <property type="entry name" value="DNA breaking-rejoining enzymes"/>
    <property type="match status" value="1"/>
</dbReference>
<gene>
    <name evidence="6" type="ORF">BN873_890062</name>
</gene>
<dbReference type="GO" id="GO:0006310">
    <property type="term" value="P:DNA recombination"/>
    <property type="evidence" value="ECO:0007669"/>
    <property type="project" value="UniProtKB-KW"/>
</dbReference>
<dbReference type="RefSeq" id="WP_048675990.1">
    <property type="nucleotide sequence ID" value="NZ_CBTJ020000101.1"/>
</dbReference>
<dbReference type="GO" id="GO:0015074">
    <property type="term" value="P:DNA integration"/>
    <property type="evidence" value="ECO:0007669"/>
    <property type="project" value="UniProtKB-KW"/>
</dbReference>
<dbReference type="AlphaFoldDB" id="W6M868"/>
<evidence type="ECO:0000313" key="7">
    <source>
        <dbReference type="Proteomes" id="UP000035760"/>
    </source>
</evidence>
<dbReference type="Pfam" id="PF00589">
    <property type="entry name" value="Phage_integrase"/>
    <property type="match status" value="1"/>
</dbReference>
<sequence>MGLYKRDGSHYWWARITVNGRTVRESTGTADERAAEEWIARRRAELWRQVQFGERPIYRWEDAIIKWLEEAKHKKDWRGDRQRLALLYPALQGQPLGAITHDRLSKILTSHPQLKTPGARNRYRATIRAILRKAEREWEWLDKAPIIRLEREPPSPGRWITREEATRLIAVAPPHLQPVIRFALATGLRKSNLLGLRWDHIDLARRQLWVTPDDAKGGKAIGLPLNGLAMTVLNACRGHHPDYVFTVEGRPYRWIDHRTWQRVCADAGVPGLRIHDLRHTWASWLAQAGVDPQHLKMLGGWSTLAMVERYSHLNVEHLREAAERIPDTLSAQSDIADFSAYRNGRITC</sequence>
<evidence type="ECO:0000256" key="1">
    <source>
        <dbReference type="ARBA" id="ARBA00008857"/>
    </source>
</evidence>
<comment type="similarity">
    <text evidence="1">Belongs to the 'phage' integrase family.</text>
</comment>
<dbReference type="Proteomes" id="UP000035760">
    <property type="component" value="Unassembled WGS sequence"/>
</dbReference>
<dbReference type="PANTHER" id="PTHR30349">
    <property type="entry name" value="PHAGE INTEGRASE-RELATED"/>
    <property type="match status" value="1"/>
</dbReference>
<dbReference type="InterPro" id="IPR002104">
    <property type="entry name" value="Integrase_catalytic"/>
</dbReference>
<feature type="domain" description="Tyr recombinase" evidence="5">
    <location>
        <begin position="155"/>
        <end position="323"/>
    </location>
</feature>
<dbReference type="InterPro" id="IPR050090">
    <property type="entry name" value="Tyrosine_recombinase_XerCD"/>
</dbReference>
<evidence type="ECO:0000256" key="2">
    <source>
        <dbReference type="ARBA" id="ARBA00022908"/>
    </source>
</evidence>
<dbReference type="InterPro" id="IPR013762">
    <property type="entry name" value="Integrase-like_cat_sf"/>
</dbReference>
<name>W6M868_9GAMM</name>